<keyword evidence="3" id="KW-0430">Lectin</keyword>
<dbReference type="Gene3D" id="2.90.10.10">
    <property type="entry name" value="Bulb-type lectin domain"/>
    <property type="match status" value="2"/>
</dbReference>
<keyword evidence="1" id="KW-0732">Signal</keyword>
<keyword evidence="4" id="KW-1185">Reference proteome</keyword>
<sequence>MAAVGRNDSFLNIIHLCFFLLVVLISASRSKAVTNVLLTGQTLEPQAKLSYADSGVNLLMRHDCYLVLSDRHGKPIWYSKTSVLGGQNCFLSLTDNGRLVVRNPLGHQVWISSNANSKVGKYIAILLPEGKVSIYGPEVWSVRAAESISSSSSSNSSNEMVSSMKNLQNCTPLVYNVLFSGQVLYNDGKLTDDGYNFIMTKECELVLQKGNGDILWRTRTTGFGENCFARLNHKGGLEIKDDEYRTVWRNSETKRGQVGEYVLVMQKNGNAVIYGPKVWSTAHALDDLIEMLTAEK</sequence>
<dbReference type="InterPro" id="IPR001480">
    <property type="entry name" value="Bulb-type_lectin_dom"/>
</dbReference>
<feature type="domain" description="Bulb-type lectin" evidence="2">
    <location>
        <begin position="175"/>
        <end position="286"/>
    </location>
</feature>
<dbReference type="Proteomes" id="UP000233837">
    <property type="component" value="Unassembled WGS sequence"/>
</dbReference>
<evidence type="ECO:0000259" key="2">
    <source>
        <dbReference type="PROSITE" id="PS50927"/>
    </source>
</evidence>
<gene>
    <name evidence="3" type="ORF">MA16_Dca021703</name>
</gene>
<dbReference type="GO" id="GO:0030246">
    <property type="term" value="F:carbohydrate binding"/>
    <property type="evidence" value="ECO:0007669"/>
    <property type="project" value="UniProtKB-KW"/>
</dbReference>
<dbReference type="AlphaFoldDB" id="A0A2I0W650"/>
<evidence type="ECO:0000313" key="3">
    <source>
        <dbReference type="EMBL" id="PKU71133.1"/>
    </source>
</evidence>
<feature type="chain" id="PRO_5014155728" evidence="1">
    <location>
        <begin position="33"/>
        <end position="296"/>
    </location>
</feature>
<dbReference type="OrthoDB" id="743132at2759"/>
<proteinExistence type="predicted"/>
<accession>A0A2I0W650</accession>
<dbReference type="PROSITE" id="PS50927">
    <property type="entry name" value="BULB_LECTIN"/>
    <property type="match status" value="2"/>
</dbReference>
<dbReference type="SMART" id="SM00108">
    <property type="entry name" value="B_lectin"/>
    <property type="match status" value="2"/>
</dbReference>
<feature type="domain" description="Bulb-type lectin" evidence="2">
    <location>
        <begin position="34"/>
        <end position="147"/>
    </location>
</feature>
<evidence type="ECO:0000313" key="4">
    <source>
        <dbReference type="Proteomes" id="UP000233837"/>
    </source>
</evidence>
<evidence type="ECO:0000256" key="1">
    <source>
        <dbReference type="SAM" id="SignalP"/>
    </source>
</evidence>
<name>A0A2I0W650_9ASPA</name>
<feature type="signal peptide" evidence="1">
    <location>
        <begin position="1"/>
        <end position="32"/>
    </location>
</feature>
<dbReference type="SUPFAM" id="SSF51110">
    <property type="entry name" value="alpha-D-mannose-specific plant lectins"/>
    <property type="match status" value="2"/>
</dbReference>
<reference evidence="3 4" key="2">
    <citation type="journal article" date="2017" name="Nature">
        <title>The Apostasia genome and the evolution of orchids.</title>
        <authorList>
            <person name="Zhang G.Q."/>
            <person name="Liu K.W."/>
            <person name="Li Z."/>
            <person name="Lohaus R."/>
            <person name="Hsiao Y.Y."/>
            <person name="Niu S.C."/>
            <person name="Wang J.Y."/>
            <person name="Lin Y.C."/>
            <person name="Xu Q."/>
            <person name="Chen L.J."/>
            <person name="Yoshida K."/>
            <person name="Fujiwara S."/>
            <person name="Wang Z.W."/>
            <person name="Zhang Y.Q."/>
            <person name="Mitsuda N."/>
            <person name="Wang M."/>
            <person name="Liu G.H."/>
            <person name="Pecoraro L."/>
            <person name="Huang H.X."/>
            <person name="Xiao X.J."/>
            <person name="Lin M."/>
            <person name="Wu X.Y."/>
            <person name="Wu W.L."/>
            <person name="Chen Y.Y."/>
            <person name="Chang S.B."/>
            <person name="Sakamoto S."/>
            <person name="Ohme-Takagi M."/>
            <person name="Yagi M."/>
            <person name="Zeng S.J."/>
            <person name="Shen C.Y."/>
            <person name="Yeh C.M."/>
            <person name="Luo Y.B."/>
            <person name="Tsai W.C."/>
            <person name="Van de Peer Y."/>
            <person name="Liu Z.J."/>
        </authorList>
    </citation>
    <scope>NUCLEOTIDE SEQUENCE [LARGE SCALE GENOMIC DNA]</scope>
    <source>
        <tissue evidence="3">The whole plant</tissue>
    </source>
</reference>
<dbReference type="InterPro" id="IPR036426">
    <property type="entry name" value="Bulb-type_lectin_dom_sf"/>
</dbReference>
<dbReference type="EMBL" id="KZ502886">
    <property type="protein sequence ID" value="PKU71133.1"/>
    <property type="molecule type" value="Genomic_DNA"/>
</dbReference>
<dbReference type="GO" id="GO:0051707">
    <property type="term" value="P:response to other organism"/>
    <property type="evidence" value="ECO:0007669"/>
    <property type="project" value="UniProtKB-ARBA"/>
</dbReference>
<organism evidence="3 4">
    <name type="scientific">Dendrobium catenatum</name>
    <dbReference type="NCBI Taxonomy" id="906689"/>
    <lineage>
        <taxon>Eukaryota</taxon>
        <taxon>Viridiplantae</taxon>
        <taxon>Streptophyta</taxon>
        <taxon>Embryophyta</taxon>
        <taxon>Tracheophyta</taxon>
        <taxon>Spermatophyta</taxon>
        <taxon>Magnoliopsida</taxon>
        <taxon>Liliopsida</taxon>
        <taxon>Asparagales</taxon>
        <taxon>Orchidaceae</taxon>
        <taxon>Epidendroideae</taxon>
        <taxon>Malaxideae</taxon>
        <taxon>Dendrobiinae</taxon>
        <taxon>Dendrobium</taxon>
    </lineage>
</organism>
<protein>
    <submittedName>
        <fullName evidence="3">Mannose-specific lectin 3</fullName>
    </submittedName>
</protein>
<reference evidence="3 4" key="1">
    <citation type="journal article" date="2016" name="Sci. Rep.">
        <title>The Dendrobium catenatum Lindl. genome sequence provides insights into polysaccharide synthase, floral development and adaptive evolution.</title>
        <authorList>
            <person name="Zhang G.Q."/>
            <person name="Xu Q."/>
            <person name="Bian C."/>
            <person name="Tsai W.C."/>
            <person name="Yeh C.M."/>
            <person name="Liu K.W."/>
            <person name="Yoshida K."/>
            <person name="Zhang L.S."/>
            <person name="Chang S.B."/>
            <person name="Chen F."/>
            <person name="Shi Y."/>
            <person name="Su Y.Y."/>
            <person name="Zhang Y.Q."/>
            <person name="Chen L.J."/>
            <person name="Yin Y."/>
            <person name="Lin M."/>
            <person name="Huang H."/>
            <person name="Deng H."/>
            <person name="Wang Z.W."/>
            <person name="Zhu S.L."/>
            <person name="Zhao X."/>
            <person name="Deng C."/>
            <person name="Niu S.C."/>
            <person name="Huang J."/>
            <person name="Wang M."/>
            <person name="Liu G.H."/>
            <person name="Yang H.J."/>
            <person name="Xiao X.J."/>
            <person name="Hsiao Y.Y."/>
            <person name="Wu W.L."/>
            <person name="Chen Y.Y."/>
            <person name="Mitsuda N."/>
            <person name="Ohme-Takagi M."/>
            <person name="Luo Y.B."/>
            <person name="Van de Peer Y."/>
            <person name="Liu Z.J."/>
        </authorList>
    </citation>
    <scope>NUCLEOTIDE SEQUENCE [LARGE SCALE GENOMIC DNA]</scope>
    <source>
        <tissue evidence="3">The whole plant</tissue>
    </source>
</reference>